<dbReference type="OrthoDB" id="18797at2759"/>
<keyword evidence="10 14" id="KW-0175">Coiled coil</keyword>
<comment type="subcellular location">
    <subcellularLocation>
        <location evidence="3">Chromosome</location>
    </subcellularLocation>
    <subcellularLocation>
        <location evidence="2">Nucleus</location>
    </subcellularLocation>
</comment>
<evidence type="ECO:0000256" key="9">
    <source>
        <dbReference type="ARBA" id="ARBA00022833"/>
    </source>
</evidence>
<evidence type="ECO:0000313" key="16">
    <source>
        <dbReference type="EMBL" id="CAG2256237.1"/>
    </source>
</evidence>
<dbReference type="GO" id="GO:0016887">
    <property type="term" value="F:ATP hydrolysis activity"/>
    <property type="evidence" value="ECO:0007669"/>
    <property type="project" value="InterPro"/>
</dbReference>
<organism evidence="16 17">
    <name type="scientific">Mytilus edulis</name>
    <name type="common">Blue mussel</name>
    <dbReference type="NCBI Taxonomy" id="6550"/>
    <lineage>
        <taxon>Eukaryota</taxon>
        <taxon>Metazoa</taxon>
        <taxon>Spiralia</taxon>
        <taxon>Lophotrochozoa</taxon>
        <taxon>Mollusca</taxon>
        <taxon>Bivalvia</taxon>
        <taxon>Autobranchia</taxon>
        <taxon>Pteriomorphia</taxon>
        <taxon>Mytilida</taxon>
        <taxon>Mytiloidea</taxon>
        <taxon>Mytilidae</taxon>
        <taxon>Mytilinae</taxon>
        <taxon>Mytilus</taxon>
    </lineage>
</organism>
<dbReference type="PANTHER" id="PTHR18867">
    <property type="entry name" value="RAD50"/>
    <property type="match status" value="1"/>
</dbReference>
<dbReference type="GO" id="GO:0030870">
    <property type="term" value="C:Mre11 complex"/>
    <property type="evidence" value="ECO:0007669"/>
    <property type="project" value="TreeGrafter"/>
</dbReference>
<dbReference type="GO" id="GO:0070192">
    <property type="term" value="P:chromosome organization involved in meiotic cell cycle"/>
    <property type="evidence" value="ECO:0007669"/>
    <property type="project" value="TreeGrafter"/>
</dbReference>
<evidence type="ECO:0000256" key="14">
    <source>
        <dbReference type="SAM" id="Coils"/>
    </source>
</evidence>
<keyword evidence="8 16" id="KW-0378">Hydrolase</keyword>
<evidence type="ECO:0000256" key="3">
    <source>
        <dbReference type="ARBA" id="ARBA00004286"/>
    </source>
</evidence>
<dbReference type="Gene3D" id="3.40.50.300">
    <property type="entry name" value="P-loop containing nucleotide triphosphate hydrolases"/>
    <property type="match status" value="1"/>
</dbReference>
<dbReference type="GO" id="GO:0000722">
    <property type="term" value="P:telomere maintenance via recombination"/>
    <property type="evidence" value="ECO:0007669"/>
    <property type="project" value="TreeGrafter"/>
</dbReference>
<dbReference type="GO" id="GO:0043047">
    <property type="term" value="F:single-stranded telomeric DNA binding"/>
    <property type="evidence" value="ECO:0007669"/>
    <property type="project" value="TreeGrafter"/>
</dbReference>
<sequence length="360" mass="40836">MSVQGIRSFGPDDKEKQIIQFFTPLTLILGPNGTGKTTVIEALKYITTGVMPPGATKGGAFVHDPKFANEREVKAQIRLQFHDVSGQMTIVQRSMTATQKLKQVSLKTLDGCITRRNAAGEKKSISSKCAEIDKEMISALGVSKPVLENVIFCHQEEANWPLSEGKQLKDKFDDIFASTRYVKALETIRKLKMTQDATVKEYRIETSYLKQHKDKATQLEGDLNEIQSKLISSKGSVDTIVSKLDPIENKLSQIGAKSDDIYRLQNNISSVEELKRVLAEFQNKVQEREDTLSQFKQQSRELERECEQLNRKKSELLLQVGKLEQEAQVLVDVKSQMKNTEVLLKMSETNWKPWLQKERT</sequence>
<dbReference type="Proteomes" id="UP000683360">
    <property type="component" value="Unassembled WGS sequence"/>
</dbReference>
<reference evidence="16" key="1">
    <citation type="submission" date="2021-03" db="EMBL/GenBank/DDBJ databases">
        <authorList>
            <person name="Bekaert M."/>
        </authorList>
    </citation>
    <scope>NUCLEOTIDE SEQUENCE</scope>
</reference>
<evidence type="ECO:0000313" key="17">
    <source>
        <dbReference type="Proteomes" id="UP000683360"/>
    </source>
</evidence>
<evidence type="ECO:0000259" key="15">
    <source>
        <dbReference type="Pfam" id="PF13476"/>
    </source>
</evidence>
<evidence type="ECO:0000256" key="6">
    <source>
        <dbReference type="ARBA" id="ARBA00022723"/>
    </source>
</evidence>
<evidence type="ECO:0000256" key="4">
    <source>
        <dbReference type="ARBA" id="ARBA00009439"/>
    </source>
</evidence>
<accession>A0A8S3VGF6</accession>
<dbReference type="GO" id="GO:0003691">
    <property type="term" value="F:double-stranded telomeric DNA binding"/>
    <property type="evidence" value="ECO:0007669"/>
    <property type="project" value="TreeGrafter"/>
</dbReference>
<keyword evidence="11" id="KW-0234">DNA repair</keyword>
<evidence type="ECO:0000256" key="11">
    <source>
        <dbReference type="ARBA" id="ARBA00023204"/>
    </source>
</evidence>
<keyword evidence="7" id="KW-0227">DNA damage</keyword>
<keyword evidence="9" id="KW-0862">Zinc</keyword>
<evidence type="ECO:0000256" key="13">
    <source>
        <dbReference type="ARBA" id="ARBA00049360"/>
    </source>
</evidence>
<dbReference type="SUPFAM" id="SSF52540">
    <property type="entry name" value="P-loop containing nucleoside triphosphate hydrolases"/>
    <property type="match status" value="1"/>
</dbReference>
<proteinExistence type="inferred from homology"/>
<evidence type="ECO:0000256" key="2">
    <source>
        <dbReference type="ARBA" id="ARBA00004123"/>
    </source>
</evidence>
<evidence type="ECO:0000256" key="5">
    <source>
        <dbReference type="ARBA" id="ARBA00022454"/>
    </source>
</evidence>
<evidence type="ECO:0000256" key="8">
    <source>
        <dbReference type="ARBA" id="ARBA00022801"/>
    </source>
</evidence>
<feature type="domain" description="Rad50/SbcC-type AAA" evidence="15">
    <location>
        <begin position="2"/>
        <end position="230"/>
    </location>
</feature>
<evidence type="ECO:0000256" key="7">
    <source>
        <dbReference type="ARBA" id="ARBA00022763"/>
    </source>
</evidence>
<dbReference type="FunFam" id="3.40.50.300:FF:001195">
    <property type="entry name" value="DNA repair protein rad50"/>
    <property type="match status" value="1"/>
</dbReference>
<keyword evidence="17" id="KW-1185">Reference proteome</keyword>
<dbReference type="GO" id="GO:0051880">
    <property type="term" value="F:G-quadruplex DNA binding"/>
    <property type="evidence" value="ECO:0007669"/>
    <property type="project" value="TreeGrafter"/>
</dbReference>
<dbReference type="Pfam" id="PF13476">
    <property type="entry name" value="AAA_23"/>
    <property type="match status" value="1"/>
</dbReference>
<dbReference type="InterPro" id="IPR038729">
    <property type="entry name" value="Rad50/SbcC_AAA"/>
</dbReference>
<evidence type="ECO:0000256" key="12">
    <source>
        <dbReference type="ARBA" id="ARBA00023242"/>
    </source>
</evidence>
<keyword evidence="12" id="KW-0539">Nucleus</keyword>
<dbReference type="EMBL" id="CAJPWZ010003297">
    <property type="protein sequence ID" value="CAG2256237.1"/>
    <property type="molecule type" value="Genomic_DNA"/>
</dbReference>
<comment type="cofactor">
    <cofactor evidence="1">
        <name>Zn(2+)</name>
        <dbReference type="ChEBI" id="CHEBI:29105"/>
    </cofactor>
</comment>
<gene>
    <name evidence="16" type="ORF">MEDL_67538</name>
</gene>
<dbReference type="GO" id="GO:0000794">
    <property type="term" value="C:condensed nuclear chromosome"/>
    <property type="evidence" value="ECO:0007669"/>
    <property type="project" value="TreeGrafter"/>
</dbReference>
<comment type="caution">
    <text evidence="16">The sequence shown here is derived from an EMBL/GenBank/DDBJ whole genome shotgun (WGS) entry which is preliminary data.</text>
</comment>
<keyword evidence="5" id="KW-0158">Chromosome</keyword>
<comment type="catalytic activity">
    <reaction evidence="13">
        <text>ATP + H2O = ADP + phosphate + H(+)</text>
        <dbReference type="Rhea" id="RHEA:13065"/>
        <dbReference type="ChEBI" id="CHEBI:15377"/>
        <dbReference type="ChEBI" id="CHEBI:15378"/>
        <dbReference type="ChEBI" id="CHEBI:30616"/>
        <dbReference type="ChEBI" id="CHEBI:43474"/>
        <dbReference type="ChEBI" id="CHEBI:456216"/>
    </reaction>
</comment>
<dbReference type="InterPro" id="IPR027417">
    <property type="entry name" value="P-loop_NTPase"/>
</dbReference>
<dbReference type="GO" id="GO:0046872">
    <property type="term" value="F:metal ion binding"/>
    <property type="evidence" value="ECO:0007669"/>
    <property type="project" value="UniProtKB-KW"/>
</dbReference>
<comment type="similarity">
    <text evidence="4">Belongs to the SMC family. RAD50 subfamily.</text>
</comment>
<feature type="coiled-coil region" evidence="14">
    <location>
        <begin position="264"/>
        <end position="326"/>
    </location>
</feature>
<dbReference type="PANTHER" id="PTHR18867:SF12">
    <property type="entry name" value="DNA REPAIR PROTEIN RAD50"/>
    <property type="match status" value="1"/>
</dbReference>
<dbReference type="EC" id="3.6.-.-" evidence="16"/>
<evidence type="ECO:0000256" key="10">
    <source>
        <dbReference type="ARBA" id="ARBA00023054"/>
    </source>
</evidence>
<dbReference type="AlphaFoldDB" id="A0A8S3VGF6"/>
<keyword evidence="6" id="KW-0479">Metal-binding</keyword>
<name>A0A8S3VGF6_MYTED</name>
<dbReference type="GO" id="GO:0006302">
    <property type="term" value="P:double-strand break repair"/>
    <property type="evidence" value="ECO:0007669"/>
    <property type="project" value="InterPro"/>
</dbReference>
<protein>
    <submittedName>
        <fullName evidence="16">RAD50</fullName>
        <ecNumber evidence="16">3.6.-.-</ecNumber>
    </submittedName>
</protein>
<evidence type="ECO:0000256" key="1">
    <source>
        <dbReference type="ARBA" id="ARBA00001947"/>
    </source>
</evidence>
<dbReference type="GO" id="GO:0007004">
    <property type="term" value="P:telomere maintenance via telomerase"/>
    <property type="evidence" value="ECO:0007669"/>
    <property type="project" value="TreeGrafter"/>
</dbReference>